<keyword evidence="1" id="KW-0472">Membrane</keyword>
<comment type="caution">
    <text evidence="2">The sequence shown here is derived from an EMBL/GenBank/DDBJ whole genome shotgun (WGS) entry which is preliminary data.</text>
</comment>
<sequence length="124" mass="13690">MLKRSSRVMMIKTKNFLLALPGTVIGLFVAAIFFNEYLIIEIMAKPEQVNSYYFGSEVMIEHGGRKYSSSSAYSFSCLVLGVIGFIGSVIAQIISFLSNKSPVFIAYVINLTSIAIVFMLSVLI</sequence>
<organism evidence="2 3">
    <name type="scientific">Endozoicomonas gorgoniicola</name>
    <dbReference type="NCBI Taxonomy" id="1234144"/>
    <lineage>
        <taxon>Bacteria</taxon>
        <taxon>Pseudomonadati</taxon>
        <taxon>Pseudomonadota</taxon>
        <taxon>Gammaproteobacteria</taxon>
        <taxon>Oceanospirillales</taxon>
        <taxon>Endozoicomonadaceae</taxon>
        <taxon>Endozoicomonas</taxon>
    </lineage>
</organism>
<feature type="transmembrane region" description="Helical" evidence="1">
    <location>
        <begin position="72"/>
        <end position="97"/>
    </location>
</feature>
<dbReference type="EMBL" id="JAPFCC010000001">
    <property type="protein sequence ID" value="MCW7551595.1"/>
    <property type="molecule type" value="Genomic_DNA"/>
</dbReference>
<dbReference type="RefSeq" id="WP_262566637.1">
    <property type="nucleotide sequence ID" value="NZ_JAPFCC010000001.1"/>
</dbReference>
<keyword evidence="3" id="KW-1185">Reference proteome</keyword>
<dbReference type="Proteomes" id="UP001209854">
    <property type="component" value="Unassembled WGS sequence"/>
</dbReference>
<reference evidence="2 3" key="1">
    <citation type="submission" date="2022-10" db="EMBL/GenBank/DDBJ databases">
        <title>High-quality genome sequences of two octocoral-associated bacteria, Endozoicomonas euniceicola EF212 and Endozoicomonas gorgoniicola PS125.</title>
        <authorList>
            <person name="Chiou Y.-J."/>
            <person name="Chen Y.-H."/>
        </authorList>
    </citation>
    <scope>NUCLEOTIDE SEQUENCE [LARGE SCALE GENOMIC DNA]</scope>
    <source>
        <strain evidence="2 3">PS125</strain>
    </source>
</reference>
<evidence type="ECO:0000313" key="3">
    <source>
        <dbReference type="Proteomes" id="UP001209854"/>
    </source>
</evidence>
<protein>
    <submittedName>
        <fullName evidence="2">Uncharacterized protein</fullName>
    </submittedName>
</protein>
<evidence type="ECO:0000313" key="2">
    <source>
        <dbReference type="EMBL" id="MCW7551595.1"/>
    </source>
</evidence>
<name>A0ABT3MQF1_9GAMM</name>
<evidence type="ECO:0000256" key="1">
    <source>
        <dbReference type="SAM" id="Phobius"/>
    </source>
</evidence>
<accession>A0ABT3MQF1</accession>
<keyword evidence="1" id="KW-0812">Transmembrane</keyword>
<feature type="transmembrane region" description="Helical" evidence="1">
    <location>
        <begin position="104"/>
        <end position="123"/>
    </location>
</feature>
<keyword evidence="1" id="KW-1133">Transmembrane helix</keyword>
<proteinExistence type="predicted"/>
<gene>
    <name evidence="2" type="ORF">NX722_02825</name>
</gene>